<reference evidence="2 3" key="1">
    <citation type="submission" date="2021-07" db="EMBL/GenBank/DDBJ databases">
        <title>Clostridium weizhouense sp. nov., an anaerobic bacterium isolated from activated sludge of Petroleum wastewater.</title>
        <authorList>
            <person name="Li Q."/>
        </authorList>
    </citation>
    <scope>NUCLEOTIDE SEQUENCE [LARGE SCALE GENOMIC DNA]</scope>
    <source>
        <strain evidence="2 3">YB-6</strain>
    </source>
</reference>
<dbReference type="Proteomes" id="UP001519921">
    <property type="component" value="Unassembled WGS sequence"/>
</dbReference>
<keyword evidence="1" id="KW-1133">Transmembrane helix</keyword>
<accession>A0ABS7AR13</accession>
<name>A0ABS7AR13_9CLOT</name>
<evidence type="ECO:0000313" key="3">
    <source>
        <dbReference type="Proteomes" id="UP001519921"/>
    </source>
</evidence>
<protein>
    <submittedName>
        <fullName evidence="2">DUF2812 domain-containing protein</fullName>
    </submittedName>
</protein>
<feature type="transmembrane region" description="Helical" evidence="1">
    <location>
        <begin position="170"/>
        <end position="192"/>
    </location>
</feature>
<sequence length="205" mass="24586">MKKFRFYINFNKEEKWLNEMGKLGWELSDKNINYEFSKTSPQNTVIKIDYRNFKSDNYFQDYILMFKDFGWGHIAGKKNSGKQYFKKIDDKAGADIFSDVNSKAERYKKLSNMWLTLAMCYVPIFISLITTKVINVAAFLNPKLFYYTSGLWEKTGEHFWKAFLFETPFVIMRGFFWLFFPLIIILYSLFALKAQKYYKKTNIRN</sequence>
<evidence type="ECO:0000313" key="2">
    <source>
        <dbReference type="EMBL" id="MBW6410846.1"/>
    </source>
</evidence>
<dbReference type="RefSeq" id="WP_219780315.1">
    <property type="nucleotide sequence ID" value="NZ_JAHXPT010000010.1"/>
</dbReference>
<gene>
    <name evidence="2" type="ORF">KYD98_12145</name>
</gene>
<dbReference type="EMBL" id="JAHXPT010000010">
    <property type="protein sequence ID" value="MBW6410846.1"/>
    <property type="molecule type" value="Genomic_DNA"/>
</dbReference>
<organism evidence="2 3">
    <name type="scientific">Clostridium weizhouense</name>
    <dbReference type="NCBI Taxonomy" id="2859781"/>
    <lineage>
        <taxon>Bacteria</taxon>
        <taxon>Bacillati</taxon>
        <taxon>Bacillota</taxon>
        <taxon>Clostridia</taxon>
        <taxon>Eubacteriales</taxon>
        <taxon>Clostridiaceae</taxon>
        <taxon>Clostridium</taxon>
    </lineage>
</organism>
<dbReference type="Pfam" id="PF11193">
    <property type="entry name" value="DUF2812"/>
    <property type="match status" value="1"/>
</dbReference>
<dbReference type="InterPro" id="IPR021359">
    <property type="entry name" value="DUF2812"/>
</dbReference>
<keyword evidence="3" id="KW-1185">Reference proteome</keyword>
<comment type="caution">
    <text evidence="2">The sequence shown here is derived from an EMBL/GenBank/DDBJ whole genome shotgun (WGS) entry which is preliminary data.</text>
</comment>
<evidence type="ECO:0000256" key="1">
    <source>
        <dbReference type="SAM" id="Phobius"/>
    </source>
</evidence>
<keyword evidence="1" id="KW-0812">Transmembrane</keyword>
<keyword evidence="1" id="KW-0472">Membrane</keyword>
<feature type="transmembrane region" description="Helical" evidence="1">
    <location>
        <begin position="113"/>
        <end position="140"/>
    </location>
</feature>
<proteinExistence type="predicted"/>